<feature type="region of interest" description="Disordered" evidence="1">
    <location>
        <begin position="75"/>
        <end position="142"/>
    </location>
</feature>
<sequence>MMIPLIQRVRRPADVHSDHALLVQQLPRRLLTQRPRPRRCLGAPFLSAACQSSAPQSHRRHRLRARGRVWLRAPSPWPDTAVPTRPISAPRLSTAPTPAYGPHSEPASAFLDDCEESRAQDNTRSRADGQLSDRQHRETQGRACERRIALPLPHARGHSCAEQPAFSFLLPALLGSPHVRWGRGPCPPPQLLILDCIPLAALPPRPTSPHQLTLSLFHNTQHATRNAQRGRS</sequence>
<dbReference type="Proteomes" id="UP000256964">
    <property type="component" value="Unassembled WGS sequence"/>
</dbReference>
<evidence type="ECO:0000313" key="3">
    <source>
        <dbReference type="Proteomes" id="UP000256964"/>
    </source>
</evidence>
<dbReference type="AlphaFoldDB" id="A0A371D0Q6"/>
<name>A0A371D0Q6_9APHY</name>
<keyword evidence="3" id="KW-1185">Reference proteome</keyword>
<proteinExistence type="predicted"/>
<accession>A0A371D0Q6</accession>
<gene>
    <name evidence="2" type="ORF">OH76DRAFT_899875</name>
</gene>
<dbReference type="EMBL" id="KZ857430">
    <property type="protein sequence ID" value="RDX46130.1"/>
    <property type="molecule type" value="Genomic_DNA"/>
</dbReference>
<protein>
    <submittedName>
        <fullName evidence="2">Uncharacterized protein</fullName>
    </submittedName>
</protein>
<reference evidence="2 3" key="1">
    <citation type="journal article" date="2018" name="Biotechnol. Biofuels">
        <title>Integrative visual omics of the white-rot fungus Polyporus brumalis exposes the biotechnological potential of its oxidative enzymes for delignifying raw plant biomass.</title>
        <authorList>
            <person name="Miyauchi S."/>
            <person name="Rancon A."/>
            <person name="Drula E."/>
            <person name="Hage H."/>
            <person name="Chaduli D."/>
            <person name="Favel A."/>
            <person name="Grisel S."/>
            <person name="Henrissat B."/>
            <person name="Herpoel-Gimbert I."/>
            <person name="Ruiz-Duenas F.J."/>
            <person name="Chevret D."/>
            <person name="Hainaut M."/>
            <person name="Lin J."/>
            <person name="Wang M."/>
            <person name="Pangilinan J."/>
            <person name="Lipzen A."/>
            <person name="Lesage-Meessen L."/>
            <person name="Navarro D."/>
            <person name="Riley R."/>
            <person name="Grigoriev I.V."/>
            <person name="Zhou S."/>
            <person name="Raouche S."/>
            <person name="Rosso M.N."/>
        </authorList>
    </citation>
    <scope>NUCLEOTIDE SEQUENCE [LARGE SCALE GENOMIC DNA]</scope>
    <source>
        <strain evidence="2 3">BRFM 1820</strain>
    </source>
</reference>
<organism evidence="2 3">
    <name type="scientific">Lentinus brumalis</name>
    <dbReference type="NCBI Taxonomy" id="2498619"/>
    <lineage>
        <taxon>Eukaryota</taxon>
        <taxon>Fungi</taxon>
        <taxon>Dikarya</taxon>
        <taxon>Basidiomycota</taxon>
        <taxon>Agaricomycotina</taxon>
        <taxon>Agaricomycetes</taxon>
        <taxon>Polyporales</taxon>
        <taxon>Polyporaceae</taxon>
        <taxon>Lentinus</taxon>
    </lineage>
</organism>
<feature type="compositionally biased region" description="Basic and acidic residues" evidence="1">
    <location>
        <begin position="116"/>
        <end position="142"/>
    </location>
</feature>
<evidence type="ECO:0000313" key="2">
    <source>
        <dbReference type="EMBL" id="RDX46130.1"/>
    </source>
</evidence>
<evidence type="ECO:0000256" key="1">
    <source>
        <dbReference type="SAM" id="MobiDB-lite"/>
    </source>
</evidence>